<dbReference type="GO" id="GO:0005509">
    <property type="term" value="F:calcium ion binding"/>
    <property type="evidence" value="ECO:0007669"/>
    <property type="project" value="InterPro"/>
</dbReference>
<dbReference type="EMBL" id="HBFK01036824">
    <property type="protein sequence ID" value="CAD8755797.1"/>
    <property type="molecule type" value="Transcribed_RNA"/>
</dbReference>
<keyword evidence="1" id="KW-0106">Calcium</keyword>
<protein>
    <recommendedName>
        <fullName evidence="2">EF-hand domain-containing protein</fullName>
    </recommendedName>
</protein>
<dbReference type="Pfam" id="PF13499">
    <property type="entry name" value="EF-hand_7"/>
    <property type="match status" value="1"/>
</dbReference>
<dbReference type="InterPro" id="IPR011992">
    <property type="entry name" value="EF-hand-dom_pair"/>
</dbReference>
<dbReference type="AlphaFoldDB" id="A0A6U5CJY0"/>
<dbReference type="PROSITE" id="PS50222">
    <property type="entry name" value="EF_HAND_2"/>
    <property type="match status" value="1"/>
</dbReference>
<evidence type="ECO:0000259" key="2">
    <source>
        <dbReference type="PROSITE" id="PS50222"/>
    </source>
</evidence>
<dbReference type="CDD" id="cd00051">
    <property type="entry name" value="EFh"/>
    <property type="match status" value="1"/>
</dbReference>
<evidence type="ECO:0000313" key="3">
    <source>
        <dbReference type="EMBL" id="CAD8755797.1"/>
    </source>
</evidence>
<accession>A0A6U5CJY0</accession>
<reference evidence="3" key="1">
    <citation type="submission" date="2021-01" db="EMBL/GenBank/DDBJ databases">
        <authorList>
            <person name="Corre E."/>
            <person name="Pelletier E."/>
            <person name="Niang G."/>
            <person name="Scheremetjew M."/>
            <person name="Finn R."/>
            <person name="Kale V."/>
            <person name="Holt S."/>
            <person name="Cochrane G."/>
            <person name="Meng A."/>
            <person name="Brown T."/>
            <person name="Cohen L."/>
        </authorList>
    </citation>
    <scope>NUCLEOTIDE SEQUENCE</scope>
    <source>
        <strain evidence="3">CCMP441</strain>
    </source>
</reference>
<sequence>MTWLSCPRLVATAATTAALGRSRAAPVACSARWIWSTRGQAASGWSRGGTPAASVPRLSFAGPAAFQGAWSRRFHEDSLPPKQQEDWKKSFVASGVSEVEQNAIIAVFDLIDLDENGVIDKSEQAALELILADAGFAQKDIVRAIKEMDEDGNGEISREEFVQWWMSSNIHPRSKKIRDATKIFYRDDGRGDDKLD</sequence>
<evidence type="ECO:0000256" key="1">
    <source>
        <dbReference type="ARBA" id="ARBA00022837"/>
    </source>
</evidence>
<proteinExistence type="predicted"/>
<dbReference type="SUPFAM" id="SSF47473">
    <property type="entry name" value="EF-hand"/>
    <property type="match status" value="1"/>
</dbReference>
<dbReference type="InterPro" id="IPR002048">
    <property type="entry name" value="EF_hand_dom"/>
</dbReference>
<dbReference type="InterPro" id="IPR018247">
    <property type="entry name" value="EF_Hand_1_Ca_BS"/>
</dbReference>
<organism evidence="3">
    <name type="scientific">Hemiselmis andersenii</name>
    <name type="common">Cryptophyte alga</name>
    <dbReference type="NCBI Taxonomy" id="464988"/>
    <lineage>
        <taxon>Eukaryota</taxon>
        <taxon>Cryptophyceae</taxon>
        <taxon>Cryptomonadales</taxon>
        <taxon>Hemiselmidaceae</taxon>
        <taxon>Hemiselmis</taxon>
    </lineage>
</organism>
<feature type="domain" description="EF-hand" evidence="2">
    <location>
        <begin position="136"/>
        <end position="171"/>
    </location>
</feature>
<dbReference type="SMART" id="SM00054">
    <property type="entry name" value="EFh"/>
    <property type="match status" value="2"/>
</dbReference>
<name>A0A6U5CJY0_HEMAN</name>
<dbReference type="Gene3D" id="1.10.238.10">
    <property type="entry name" value="EF-hand"/>
    <property type="match status" value="1"/>
</dbReference>
<dbReference type="PROSITE" id="PS00018">
    <property type="entry name" value="EF_HAND_1"/>
    <property type="match status" value="1"/>
</dbReference>
<gene>
    <name evidence="3" type="ORF">HAND1043_LOCUS22305</name>
</gene>